<sequence length="102" mass="11662">MEIQFSLILTLYPGVWCSNCLYLCLNSDSSWHRRIFLSNRNLIHLVHVSEVGISLSNCLTSDVGASIAPQYSLVVHEQHDRKGQNQKTFHKNLLLKIQTEIP</sequence>
<keyword evidence="1" id="KW-0732">Signal</keyword>
<keyword evidence="3" id="KW-1185">Reference proteome</keyword>
<proteinExistence type="predicted"/>
<dbReference type="AlphaFoldDB" id="A0A564Z5D5"/>
<reference evidence="2 3" key="1">
    <citation type="submission" date="2019-07" db="EMBL/GenBank/DDBJ databases">
        <authorList>
            <person name="Jastrzebski P J."/>
            <person name="Paukszto L."/>
            <person name="Jastrzebski P J."/>
        </authorList>
    </citation>
    <scope>NUCLEOTIDE SEQUENCE [LARGE SCALE GENOMIC DNA]</scope>
    <source>
        <strain evidence="2 3">WMS-il1</strain>
    </source>
</reference>
<accession>A0A564Z5D5</accession>
<organism evidence="2 3">
    <name type="scientific">Hymenolepis diminuta</name>
    <name type="common">Rat tapeworm</name>
    <dbReference type="NCBI Taxonomy" id="6216"/>
    <lineage>
        <taxon>Eukaryota</taxon>
        <taxon>Metazoa</taxon>
        <taxon>Spiralia</taxon>
        <taxon>Lophotrochozoa</taxon>
        <taxon>Platyhelminthes</taxon>
        <taxon>Cestoda</taxon>
        <taxon>Eucestoda</taxon>
        <taxon>Cyclophyllidea</taxon>
        <taxon>Hymenolepididae</taxon>
        <taxon>Hymenolepis</taxon>
    </lineage>
</organism>
<feature type="signal peptide" evidence="1">
    <location>
        <begin position="1"/>
        <end position="17"/>
    </location>
</feature>
<dbReference type="Proteomes" id="UP000321570">
    <property type="component" value="Unassembled WGS sequence"/>
</dbReference>
<evidence type="ECO:0000256" key="1">
    <source>
        <dbReference type="SAM" id="SignalP"/>
    </source>
</evidence>
<feature type="chain" id="PRO_5022098374" evidence="1">
    <location>
        <begin position="18"/>
        <end position="102"/>
    </location>
</feature>
<name>A0A564Z5D5_HYMDI</name>
<evidence type="ECO:0000313" key="3">
    <source>
        <dbReference type="Proteomes" id="UP000321570"/>
    </source>
</evidence>
<gene>
    <name evidence="2" type="ORF">WMSIL1_LOCUS12913</name>
</gene>
<dbReference type="EMBL" id="CABIJS010000666">
    <property type="protein sequence ID" value="VUZ54660.1"/>
    <property type="molecule type" value="Genomic_DNA"/>
</dbReference>
<evidence type="ECO:0000313" key="2">
    <source>
        <dbReference type="EMBL" id="VUZ54660.1"/>
    </source>
</evidence>
<protein>
    <submittedName>
        <fullName evidence="2">Uncharacterized protein</fullName>
    </submittedName>
</protein>